<dbReference type="EMBL" id="JACHXZ010000002">
    <property type="protein sequence ID" value="MBB3168741.1"/>
    <property type="molecule type" value="Genomic_DNA"/>
</dbReference>
<keyword evidence="2 6" id="KW-0489">Methyltransferase</keyword>
<sequence length="313" mass="34939">MSNPIGAALDDLVGRIQTSGRPLDSYRLFHGRGQCFDGLDFITVDWFDPVLLVTLFKAPPADWLPQFIEMLSAHAAFSLAAEVRIQHRYQAGVPTALLKQASSTEFTALRAGLKFQLNDLAHQNIGFFLDMEPGRQWLERHCRGKRVLNLFAYTCAFSVVAMAAGAQSVVNVDMSRGALSRGRDNHRINHQPLDGVKFLAENILKSWGRIRRAGPYDVVIFDPPTFQRGSFIAEKDYGKLARRLPELLPDGGEVLACLNAPELDSQFLISTFERECPAARCVERLPASDDFPDRDAERALKLIHFQCPPSAIE</sequence>
<proteinExistence type="predicted"/>
<dbReference type="InterPro" id="IPR019614">
    <property type="entry name" value="SAM-dep_methyl-trfase"/>
</dbReference>
<dbReference type="GO" id="GO:0006364">
    <property type="term" value="P:rRNA processing"/>
    <property type="evidence" value="ECO:0007669"/>
    <property type="project" value="UniProtKB-KW"/>
</dbReference>
<feature type="domain" description="S-adenosylmethionine-dependent methyltransferase" evidence="5">
    <location>
        <begin position="27"/>
        <end position="305"/>
    </location>
</feature>
<keyword evidence="4" id="KW-0949">S-adenosyl-L-methionine</keyword>
<dbReference type="GO" id="GO:0032259">
    <property type="term" value="P:methylation"/>
    <property type="evidence" value="ECO:0007669"/>
    <property type="project" value="UniProtKB-KW"/>
</dbReference>
<evidence type="ECO:0000256" key="2">
    <source>
        <dbReference type="ARBA" id="ARBA00022603"/>
    </source>
</evidence>
<accession>A0A839UPT4</accession>
<organism evidence="6 7">
    <name type="scientific">Simiduia aestuariiviva</name>
    <dbReference type="NCBI Taxonomy" id="1510459"/>
    <lineage>
        <taxon>Bacteria</taxon>
        <taxon>Pseudomonadati</taxon>
        <taxon>Pseudomonadota</taxon>
        <taxon>Gammaproteobacteria</taxon>
        <taxon>Cellvibrionales</taxon>
        <taxon>Cellvibrionaceae</taxon>
        <taxon>Simiduia</taxon>
    </lineage>
</organism>
<dbReference type="RefSeq" id="WP_183910196.1">
    <property type="nucleotide sequence ID" value="NZ_JACHXZ010000002.1"/>
</dbReference>
<dbReference type="EC" id="2.1.1.191" evidence="6"/>
<evidence type="ECO:0000256" key="4">
    <source>
        <dbReference type="ARBA" id="ARBA00022691"/>
    </source>
</evidence>
<evidence type="ECO:0000256" key="1">
    <source>
        <dbReference type="ARBA" id="ARBA00022552"/>
    </source>
</evidence>
<comment type="caution">
    <text evidence="6">The sequence shown here is derived from an EMBL/GenBank/DDBJ whole genome shotgun (WGS) entry which is preliminary data.</text>
</comment>
<keyword evidence="1" id="KW-0698">rRNA processing</keyword>
<gene>
    <name evidence="6" type="ORF">FHS30_001925</name>
</gene>
<evidence type="ECO:0000313" key="7">
    <source>
        <dbReference type="Proteomes" id="UP000559987"/>
    </source>
</evidence>
<reference evidence="6 7" key="1">
    <citation type="submission" date="2020-08" db="EMBL/GenBank/DDBJ databases">
        <title>Genomic Encyclopedia of Type Strains, Phase III (KMG-III): the genomes of soil and plant-associated and newly described type strains.</title>
        <authorList>
            <person name="Whitman W."/>
        </authorList>
    </citation>
    <scope>NUCLEOTIDE SEQUENCE [LARGE SCALE GENOMIC DNA]</scope>
    <source>
        <strain evidence="6 7">CECT 8571</strain>
    </source>
</reference>
<dbReference type="Pfam" id="PF10672">
    <property type="entry name" value="Methyltrans_SAM"/>
    <property type="match status" value="1"/>
</dbReference>
<dbReference type="PANTHER" id="PTHR43042:SF3">
    <property type="entry name" value="RIBOSOMAL RNA LARGE SUBUNIT METHYLTRANSFERASE YWBD-RELATED"/>
    <property type="match status" value="1"/>
</dbReference>
<evidence type="ECO:0000256" key="3">
    <source>
        <dbReference type="ARBA" id="ARBA00022679"/>
    </source>
</evidence>
<dbReference type="CDD" id="cd02440">
    <property type="entry name" value="AdoMet_MTases"/>
    <property type="match status" value="1"/>
</dbReference>
<dbReference type="PANTHER" id="PTHR43042">
    <property type="entry name" value="SAM-DEPENDENT METHYLTRANSFERASE"/>
    <property type="match status" value="1"/>
</dbReference>
<evidence type="ECO:0000259" key="5">
    <source>
        <dbReference type="Pfam" id="PF10672"/>
    </source>
</evidence>
<protein>
    <submittedName>
        <fullName evidence="6">23S rRNA (Cytosine1962-C5)-methyltransferase</fullName>
        <ecNumber evidence="6">2.1.1.191</ecNumber>
    </submittedName>
</protein>
<keyword evidence="3 6" id="KW-0808">Transferase</keyword>
<dbReference type="Proteomes" id="UP000559987">
    <property type="component" value="Unassembled WGS sequence"/>
</dbReference>
<dbReference type="AlphaFoldDB" id="A0A839UPT4"/>
<dbReference type="Gene3D" id="3.40.50.150">
    <property type="entry name" value="Vaccinia Virus protein VP39"/>
    <property type="match status" value="1"/>
</dbReference>
<dbReference type="SUPFAM" id="SSF53335">
    <property type="entry name" value="S-adenosyl-L-methionine-dependent methyltransferases"/>
    <property type="match status" value="1"/>
</dbReference>
<evidence type="ECO:0000313" key="6">
    <source>
        <dbReference type="EMBL" id="MBB3168741.1"/>
    </source>
</evidence>
<dbReference type="InterPro" id="IPR029063">
    <property type="entry name" value="SAM-dependent_MTases_sf"/>
</dbReference>
<keyword evidence="7" id="KW-1185">Reference proteome</keyword>
<dbReference type="GO" id="GO:0008168">
    <property type="term" value="F:methyltransferase activity"/>
    <property type="evidence" value="ECO:0007669"/>
    <property type="project" value="UniProtKB-KW"/>
</dbReference>
<name>A0A839UPT4_9GAMM</name>